<proteinExistence type="predicted"/>
<gene>
    <name evidence="4" type="ORF">GO485_08110</name>
</gene>
<evidence type="ECO:0000256" key="1">
    <source>
        <dbReference type="ARBA" id="ARBA00023172"/>
    </source>
</evidence>
<evidence type="ECO:0000256" key="2">
    <source>
        <dbReference type="SAM" id="MobiDB-lite"/>
    </source>
</evidence>
<sequence>MARPEGATVVRLLIGLGLREREAAGARQEWIDWQRSTYTLGRTKRRGAEPVPVPRWMIDHLRLLSRDEGLIAPRADGTELQAGFSRRPMMLANALCKTNGVTPHRLRGTFATLFSEEGVPIQTIQKVMRHKSPLTTMPTSKRPGHGRTLRG</sequence>
<dbReference type="PROSITE" id="PS51898">
    <property type="entry name" value="TYR_RECOMBINASE"/>
    <property type="match status" value="1"/>
</dbReference>
<dbReference type="Pfam" id="PF00589">
    <property type="entry name" value="Phage_integrase"/>
    <property type="match status" value="1"/>
</dbReference>
<feature type="domain" description="Tyr recombinase" evidence="3">
    <location>
        <begin position="1"/>
        <end position="151"/>
    </location>
</feature>
<dbReference type="SUPFAM" id="SSF56349">
    <property type="entry name" value="DNA breaking-rejoining enzymes"/>
    <property type="match status" value="1"/>
</dbReference>
<accession>A0ABX6FUF6</accession>
<evidence type="ECO:0000313" key="5">
    <source>
        <dbReference type="Proteomes" id="UP000437862"/>
    </source>
</evidence>
<dbReference type="EMBL" id="CP046904">
    <property type="protein sequence ID" value="QGZ39017.1"/>
    <property type="molecule type" value="Genomic_DNA"/>
</dbReference>
<evidence type="ECO:0000259" key="3">
    <source>
        <dbReference type="PROSITE" id="PS51898"/>
    </source>
</evidence>
<keyword evidence="1" id="KW-0233">DNA recombination</keyword>
<keyword evidence="5" id="KW-1185">Reference proteome</keyword>
<dbReference type="Proteomes" id="UP000437862">
    <property type="component" value="Chromosome"/>
</dbReference>
<dbReference type="Gene3D" id="1.10.443.10">
    <property type="entry name" value="Intergrase catalytic core"/>
    <property type="match status" value="1"/>
</dbReference>
<protein>
    <submittedName>
        <fullName evidence="4">Tyrosine-type recombinase/integrase</fullName>
    </submittedName>
</protein>
<dbReference type="InterPro" id="IPR013762">
    <property type="entry name" value="Integrase-like_cat_sf"/>
</dbReference>
<reference evidence="4 5" key="1">
    <citation type="submission" date="2019-12" db="EMBL/GenBank/DDBJ databases">
        <title>Draft Genome Sequences of Six Type Strains of the Genus Massilia.</title>
        <authorList>
            <person name="Miess H."/>
            <person name="Frediansyah A."/>
            <person name="Goeker M."/>
            <person name="Gross H."/>
        </authorList>
    </citation>
    <scope>NUCLEOTIDE SEQUENCE [LARGE SCALE GENOMIC DNA]</scope>
    <source>
        <strain evidence="4 5">DSM 26639</strain>
    </source>
</reference>
<feature type="compositionally biased region" description="Basic residues" evidence="2">
    <location>
        <begin position="142"/>
        <end position="151"/>
    </location>
</feature>
<dbReference type="InterPro" id="IPR011010">
    <property type="entry name" value="DNA_brk_join_enz"/>
</dbReference>
<organism evidence="4 5">
    <name type="scientific">Pseudoduganella flava</name>
    <dbReference type="NCBI Taxonomy" id="871742"/>
    <lineage>
        <taxon>Bacteria</taxon>
        <taxon>Pseudomonadati</taxon>
        <taxon>Pseudomonadota</taxon>
        <taxon>Betaproteobacteria</taxon>
        <taxon>Burkholderiales</taxon>
        <taxon>Oxalobacteraceae</taxon>
        <taxon>Telluria group</taxon>
        <taxon>Pseudoduganella</taxon>
    </lineage>
</organism>
<dbReference type="InterPro" id="IPR002104">
    <property type="entry name" value="Integrase_catalytic"/>
</dbReference>
<feature type="region of interest" description="Disordered" evidence="2">
    <location>
        <begin position="130"/>
        <end position="151"/>
    </location>
</feature>
<name>A0ABX6FUF6_9BURK</name>
<evidence type="ECO:0000313" key="4">
    <source>
        <dbReference type="EMBL" id="QGZ39017.1"/>
    </source>
</evidence>